<evidence type="ECO:0000256" key="1">
    <source>
        <dbReference type="SAM" id="MobiDB-lite"/>
    </source>
</evidence>
<evidence type="ECO:0000313" key="4">
    <source>
        <dbReference type="RefSeq" id="XP_033457186.1"/>
    </source>
</evidence>
<evidence type="ECO:0008006" key="5">
    <source>
        <dbReference type="Google" id="ProtNLM"/>
    </source>
</evidence>
<keyword evidence="3" id="KW-1185">Reference proteome</keyword>
<dbReference type="AlphaFoldDB" id="A0A6J3LWK9"/>
<organism evidence="4">
    <name type="scientific">Dissoconium aciculare CBS 342.82</name>
    <dbReference type="NCBI Taxonomy" id="1314786"/>
    <lineage>
        <taxon>Eukaryota</taxon>
        <taxon>Fungi</taxon>
        <taxon>Dikarya</taxon>
        <taxon>Ascomycota</taxon>
        <taxon>Pezizomycotina</taxon>
        <taxon>Dothideomycetes</taxon>
        <taxon>Dothideomycetidae</taxon>
        <taxon>Mycosphaerellales</taxon>
        <taxon>Dissoconiaceae</taxon>
        <taxon>Dissoconium</taxon>
    </lineage>
</organism>
<accession>A0A6J3LWK9</accession>
<reference evidence="4" key="1">
    <citation type="submission" date="2020-01" db="EMBL/GenBank/DDBJ databases">
        <authorList>
            <consortium name="DOE Joint Genome Institute"/>
            <person name="Haridas S."/>
            <person name="Albert R."/>
            <person name="Binder M."/>
            <person name="Bloem J."/>
            <person name="Labutti K."/>
            <person name="Salamov A."/>
            <person name="Andreopoulos B."/>
            <person name="Baker S.E."/>
            <person name="Barry K."/>
            <person name="Bills G."/>
            <person name="Bluhm B.H."/>
            <person name="Cannon C."/>
            <person name="Castanera R."/>
            <person name="Culley D.E."/>
            <person name="Daum C."/>
            <person name="Ezra D."/>
            <person name="Gonzalez J.B."/>
            <person name="Henrissat B."/>
            <person name="Kuo A."/>
            <person name="Liang C."/>
            <person name="Lipzen A."/>
            <person name="Lutzoni F."/>
            <person name="Magnuson J."/>
            <person name="Mondo S."/>
            <person name="Nolan M."/>
            <person name="Ohm R."/>
            <person name="Pangilinan J."/>
            <person name="Park H.-J."/>
            <person name="Ramirez L."/>
            <person name="Alfaro M."/>
            <person name="Sun H."/>
            <person name="Tritt A."/>
            <person name="Yoshinaga Y."/>
            <person name="Zwiers L.-H."/>
            <person name="Turgeon B.G."/>
            <person name="Goodwin S.B."/>
            <person name="Spatafora J.W."/>
            <person name="Crous P.W."/>
            <person name="Grigoriev I.V."/>
        </authorList>
    </citation>
    <scope>NUCLEOTIDE SEQUENCE</scope>
    <source>
        <strain evidence="4">CBS 342.82</strain>
    </source>
</reference>
<feature type="chain" id="PRO_5026796982" description="Secreted protein" evidence="2">
    <location>
        <begin position="22"/>
        <end position="121"/>
    </location>
</feature>
<gene>
    <name evidence="4" type="ORF">K489DRAFT_47902</name>
</gene>
<dbReference type="Proteomes" id="UP000504637">
    <property type="component" value="Unplaced"/>
</dbReference>
<dbReference type="RefSeq" id="XP_033457186.1">
    <property type="nucleotide sequence ID" value="XM_033608654.1"/>
</dbReference>
<feature type="region of interest" description="Disordered" evidence="1">
    <location>
        <begin position="44"/>
        <end position="67"/>
    </location>
</feature>
<evidence type="ECO:0000256" key="2">
    <source>
        <dbReference type="SAM" id="SignalP"/>
    </source>
</evidence>
<feature type="signal peptide" evidence="2">
    <location>
        <begin position="1"/>
        <end position="21"/>
    </location>
</feature>
<proteinExistence type="predicted"/>
<dbReference type="GeneID" id="54366454"/>
<sequence>MTLAMMHNCPAWLCLAAKILALLLDPSPCVEVLHGGLAYAISPSVGPPDAPEANPPPPTPTKHDWITPPSKARAVHSSLCTWSTRLISMTTHRCVMEKSLGLLESGVMRDRHQRLGRRELV</sequence>
<reference evidence="4" key="3">
    <citation type="submission" date="2025-08" db="UniProtKB">
        <authorList>
            <consortium name="RefSeq"/>
        </authorList>
    </citation>
    <scope>IDENTIFICATION</scope>
    <source>
        <strain evidence="4">CBS 342.82</strain>
    </source>
</reference>
<feature type="compositionally biased region" description="Pro residues" evidence="1">
    <location>
        <begin position="45"/>
        <end position="60"/>
    </location>
</feature>
<name>A0A6J3LWK9_9PEZI</name>
<protein>
    <recommendedName>
        <fullName evidence="5">Secreted protein</fullName>
    </recommendedName>
</protein>
<reference evidence="4" key="2">
    <citation type="submission" date="2020-04" db="EMBL/GenBank/DDBJ databases">
        <authorList>
            <consortium name="NCBI Genome Project"/>
        </authorList>
    </citation>
    <scope>NUCLEOTIDE SEQUENCE</scope>
    <source>
        <strain evidence="4">CBS 342.82</strain>
    </source>
</reference>
<evidence type="ECO:0000313" key="3">
    <source>
        <dbReference type="Proteomes" id="UP000504637"/>
    </source>
</evidence>
<keyword evidence="2" id="KW-0732">Signal</keyword>